<accession>A0ABZ3C3G0</accession>
<keyword evidence="2" id="KW-1185">Reference proteome</keyword>
<dbReference type="Proteomes" id="UP001434337">
    <property type="component" value="Chromosome"/>
</dbReference>
<name>A0ABZ3C3G0_9ACTN</name>
<protein>
    <recommendedName>
        <fullName evidence="3">GHMP kinase N-terminal domain-containing protein</fullName>
    </recommendedName>
</protein>
<evidence type="ECO:0000313" key="2">
    <source>
        <dbReference type="Proteomes" id="UP001434337"/>
    </source>
</evidence>
<dbReference type="EMBL" id="CP115965">
    <property type="protein sequence ID" value="WZW97374.1"/>
    <property type="molecule type" value="Genomic_DNA"/>
</dbReference>
<evidence type="ECO:0008006" key="3">
    <source>
        <dbReference type="Google" id="ProtNLM"/>
    </source>
</evidence>
<sequence length="494" mass="51859">MSRPVPPSSPDTWPFSCQVTGGGRGLAVRHGRQRVAELAFGLPGEPVPGFTPDEDEVRLTRAEAFTARLRHTPDATGWVSTVSLDNHTDAERALPPLGVAVTLAPAWVGWSWSSDTEGFIVCAPAAGTGPCLLVGVRRGFFRAAQSAPVFLAADRRGEGLGAGVAAFHLAHPTGSLRPLGRHVTTLEFSSIATVDAAASQLPAWLPDLLVAPRDEMVLRTPDLGVTPGAGVDLTTVGTDALVTGEPGHRELAVHGVRGVQRLRLSFTPEAGSLVMDLAAERLETRPGGSASSAAAVVAGALAHGLTPEPERALDWLEREDWLGRGDVWGPAISGVIAQETRDPDLLRAACDAVAAADYVPGLAVIGTRLWWGTLRAGLPPFALTDVFDRATDDPLAQLENAVLRNLPEERWGAVASGFVNRLGGGLPGQPVGLSEADAGLAIALLRMVPEHWAVRRAATQASEKAEALLLCDHADRLHPALDGLAWLLMGEIGS</sequence>
<organism evidence="1 2">
    <name type="scientific">Propioniciclava soli</name>
    <dbReference type="NCBI Taxonomy" id="2775081"/>
    <lineage>
        <taxon>Bacteria</taxon>
        <taxon>Bacillati</taxon>
        <taxon>Actinomycetota</taxon>
        <taxon>Actinomycetes</taxon>
        <taxon>Propionibacteriales</taxon>
        <taxon>Propionibacteriaceae</taxon>
        <taxon>Propioniciclava</taxon>
    </lineage>
</organism>
<evidence type="ECO:0000313" key="1">
    <source>
        <dbReference type="EMBL" id="WZW97374.1"/>
    </source>
</evidence>
<gene>
    <name evidence="1" type="ORF">PCC79_10660</name>
</gene>
<reference evidence="1 2" key="1">
    <citation type="journal article" date="2023" name="Environ Microbiome">
        <title>A coral-associated actinobacterium mitigates coral bleaching under heat stress.</title>
        <authorList>
            <person name="Li J."/>
            <person name="Zou Y."/>
            <person name="Li Q."/>
            <person name="Zhang J."/>
            <person name="Bourne D.G."/>
            <person name="Lyu Y."/>
            <person name="Liu C."/>
            <person name="Zhang S."/>
        </authorList>
    </citation>
    <scope>NUCLEOTIDE SEQUENCE [LARGE SCALE GENOMIC DNA]</scope>
    <source>
        <strain evidence="1 2">SCSIO 13291</strain>
    </source>
</reference>
<dbReference type="RefSeq" id="WP_342371808.1">
    <property type="nucleotide sequence ID" value="NZ_CP115965.1"/>
</dbReference>
<proteinExistence type="predicted"/>